<dbReference type="STRING" id="981085.W9SZV5"/>
<keyword evidence="4" id="KW-1185">Reference proteome</keyword>
<evidence type="ECO:0000256" key="1">
    <source>
        <dbReference type="RuleBase" id="RU003682"/>
    </source>
</evidence>
<dbReference type="InterPro" id="IPR044861">
    <property type="entry name" value="IPNS-like_FE2OG_OXY"/>
</dbReference>
<dbReference type="PROSITE" id="PS51471">
    <property type="entry name" value="FE2OG_OXY"/>
    <property type="match status" value="1"/>
</dbReference>
<dbReference type="EMBL" id="KE346352">
    <property type="protein sequence ID" value="EXC34915.1"/>
    <property type="molecule type" value="Genomic_DNA"/>
</dbReference>
<name>W9SZV5_9ROSA</name>
<evidence type="ECO:0000313" key="4">
    <source>
        <dbReference type="Proteomes" id="UP000030645"/>
    </source>
</evidence>
<keyword evidence="3" id="KW-0223">Dioxygenase</keyword>
<dbReference type="InterPro" id="IPR050231">
    <property type="entry name" value="Iron_ascorbate_oxido_reductase"/>
</dbReference>
<dbReference type="InterPro" id="IPR005123">
    <property type="entry name" value="Oxoglu/Fe-dep_dioxygenase_dom"/>
</dbReference>
<keyword evidence="1" id="KW-0560">Oxidoreductase</keyword>
<dbReference type="eggNOG" id="KOG0143">
    <property type="taxonomic scope" value="Eukaryota"/>
</dbReference>
<dbReference type="Proteomes" id="UP000030645">
    <property type="component" value="Unassembled WGS sequence"/>
</dbReference>
<dbReference type="Pfam" id="PF03171">
    <property type="entry name" value="2OG-FeII_Oxy"/>
    <property type="match status" value="1"/>
</dbReference>
<dbReference type="GO" id="GO:0051213">
    <property type="term" value="F:dioxygenase activity"/>
    <property type="evidence" value="ECO:0007669"/>
    <property type="project" value="UniProtKB-KW"/>
</dbReference>
<accession>W9SZV5</accession>
<dbReference type="AlphaFoldDB" id="W9SZV5"/>
<proteinExistence type="inferred from homology"/>
<dbReference type="SUPFAM" id="SSF51197">
    <property type="entry name" value="Clavaminate synthase-like"/>
    <property type="match status" value="1"/>
</dbReference>
<protein>
    <submittedName>
        <fullName evidence="3">Gibberellin 2-beta-dioxygenase 2</fullName>
    </submittedName>
</protein>
<keyword evidence="1" id="KW-0408">Iron</keyword>
<dbReference type="GO" id="GO:0046872">
    <property type="term" value="F:metal ion binding"/>
    <property type="evidence" value="ECO:0007669"/>
    <property type="project" value="UniProtKB-KW"/>
</dbReference>
<gene>
    <name evidence="3" type="ORF">L484_020031</name>
</gene>
<dbReference type="PANTHER" id="PTHR47990">
    <property type="entry name" value="2-OXOGLUTARATE (2OG) AND FE(II)-DEPENDENT OXYGENASE SUPERFAMILY PROTEIN-RELATED"/>
    <property type="match status" value="1"/>
</dbReference>
<dbReference type="InterPro" id="IPR027443">
    <property type="entry name" value="IPNS-like_sf"/>
</dbReference>
<feature type="domain" description="Fe2OG dioxygenase" evidence="2">
    <location>
        <begin position="175"/>
        <end position="271"/>
    </location>
</feature>
<dbReference type="Gene3D" id="2.60.120.330">
    <property type="entry name" value="B-lactam Antibiotic, Isopenicillin N Synthase, Chain"/>
    <property type="match status" value="1"/>
</dbReference>
<evidence type="ECO:0000259" key="2">
    <source>
        <dbReference type="PROSITE" id="PS51471"/>
    </source>
</evidence>
<keyword evidence="1" id="KW-0479">Metal-binding</keyword>
<evidence type="ECO:0000313" key="3">
    <source>
        <dbReference type="EMBL" id="EXC34915.1"/>
    </source>
</evidence>
<reference evidence="4" key="1">
    <citation type="submission" date="2013-01" db="EMBL/GenBank/DDBJ databases">
        <title>Draft Genome Sequence of a Mulberry Tree, Morus notabilis C.K. Schneid.</title>
        <authorList>
            <person name="He N."/>
            <person name="Zhao S."/>
        </authorList>
    </citation>
    <scope>NUCLEOTIDE SEQUENCE</scope>
</reference>
<sequence>MDTTKQAKIPIVVFSKLEDLKPGTSSWLSARKQVCDALEEHSYFVARLSEEVCLELHNRIFSALDDLFDFPKESREKNMSEKPFRGHYSDNVAIDSVGIDDATSLEEALNFAKIFWPNGNDRFSEIVNSYGKFMTGLDQTVTRMIFDYYGVEKYKCDSHIKSMEYVLKFTRYKLESDHHHLQKKEQPYVAIGEHEDLSFTTIIHDNDVNGLEIKTKDGKWIVFDGSPSSFLVMASDALQLWSNDRIKPCTHRVVLRENKVRYSLLLLTYNKGIICVPEELIDEEHSLRYKPLNHPEYVALQYRDTKTRLCLKSFCVCSACPAANRTLPVAAPLQQEELSFIVADSSSKLHMRRSSRQKDQAKSSPTRILMQNNRRAKEVDKMSVYIYTIKNMMELDED</sequence>
<organism evidence="3 4">
    <name type="scientific">Morus notabilis</name>
    <dbReference type="NCBI Taxonomy" id="981085"/>
    <lineage>
        <taxon>Eukaryota</taxon>
        <taxon>Viridiplantae</taxon>
        <taxon>Streptophyta</taxon>
        <taxon>Embryophyta</taxon>
        <taxon>Tracheophyta</taxon>
        <taxon>Spermatophyta</taxon>
        <taxon>Magnoliopsida</taxon>
        <taxon>eudicotyledons</taxon>
        <taxon>Gunneridae</taxon>
        <taxon>Pentapetalae</taxon>
        <taxon>rosids</taxon>
        <taxon>fabids</taxon>
        <taxon>Rosales</taxon>
        <taxon>Moraceae</taxon>
        <taxon>Moreae</taxon>
        <taxon>Morus</taxon>
    </lineage>
</organism>
<comment type="similarity">
    <text evidence="1">Belongs to the iron/ascorbate-dependent oxidoreductase family.</text>
</comment>